<gene>
    <name evidence="3" type="ORF">Dfulv_23695</name>
</gene>
<feature type="transmembrane region" description="Helical" evidence="2">
    <location>
        <begin position="206"/>
        <end position="226"/>
    </location>
</feature>
<feature type="transmembrane region" description="Helical" evidence="2">
    <location>
        <begin position="238"/>
        <end position="259"/>
    </location>
</feature>
<evidence type="ECO:0000256" key="1">
    <source>
        <dbReference type="SAM" id="MobiDB-lite"/>
    </source>
</evidence>
<accession>A0ABY5WCG1</accession>
<reference evidence="3" key="2">
    <citation type="submission" date="2022-09" db="EMBL/GenBank/DDBJ databases">
        <title>Biosynthetic gene clusters of Dactylosporangioum fulvum.</title>
        <authorList>
            <person name="Caradec T."/>
        </authorList>
    </citation>
    <scope>NUCLEOTIDE SEQUENCE</scope>
    <source>
        <strain evidence="3">NRRL B-16292</strain>
    </source>
</reference>
<organism evidence="3 4">
    <name type="scientific">Dactylosporangium fulvum</name>
    <dbReference type="NCBI Taxonomy" id="53359"/>
    <lineage>
        <taxon>Bacteria</taxon>
        <taxon>Bacillati</taxon>
        <taxon>Actinomycetota</taxon>
        <taxon>Actinomycetes</taxon>
        <taxon>Micromonosporales</taxon>
        <taxon>Micromonosporaceae</taxon>
        <taxon>Dactylosporangium</taxon>
    </lineage>
</organism>
<keyword evidence="2" id="KW-1133">Transmembrane helix</keyword>
<evidence type="ECO:0000313" key="4">
    <source>
        <dbReference type="Proteomes" id="UP001059617"/>
    </source>
</evidence>
<feature type="compositionally biased region" description="Low complexity" evidence="1">
    <location>
        <begin position="297"/>
        <end position="309"/>
    </location>
</feature>
<reference evidence="3" key="1">
    <citation type="submission" date="2021-04" db="EMBL/GenBank/DDBJ databases">
        <authorList>
            <person name="Hartkoorn R.C."/>
            <person name="Beaudoing E."/>
            <person name="Hot D."/>
        </authorList>
    </citation>
    <scope>NUCLEOTIDE SEQUENCE</scope>
    <source>
        <strain evidence="3">NRRL B-16292</strain>
    </source>
</reference>
<feature type="transmembrane region" description="Helical" evidence="2">
    <location>
        <begin position="59"/>
        <end position="79"/>
    </location>
</feature>
<feature type="region of interest" description="Disordered" evidence="1">
    <location>
        <begin position="297"/>
        <end position="316"/>
    </location>
</feature>
<evidence type="ECO:0000313" key="3">
    <source>
        <dbReference type="EMBL" id="UWP87080.1"/>
    </source>
</evidence>
<proteinExistence type="predicted"/>
<protein>
    <submittedName>
        <fullName evidence="3">Uncharacterized protein</fullName>
    </submittedName>
</protein>
<dbReference type="Proteomes" id="UP001059617">
    <property type="component" value="Chromosome"/>
</dbReference>
<name>A0ABY5WCG1_9ACTN</name>
<evidence type="ECO:0000256" key="2">
    <source>
        <dbReference type="SAM" id="Phobius"/>
    </source>
</evidence>
<sequence length="316" mass="32377">MMLLLLARHVWAAVRPVTAQQRLLWWCGALLVASGTVHAVVAVVDGGPWLGAVTWRKPVVFGLSFGILLWSAGWVLRLLPERRWGWLPAGLLAGTSVVEVALITLQRWRGVPSHFNADTAFDAAVWSVMGMSIVLAVLAVLVLLIWVLVRAGGGAATRLAAAAGLVAVLASGAVGQRMAATGEAVYAATGAVPDGVVFGAAGSAKLAHAAGLHGLQVLGLLAVVLGTTRLRERQRLGLVAVAVAGYAAVFAALTVTAYAGRAWTAPTPAMAVLGVAGLAALLVVGAVTAWQVRRPARAPAEPARTEAGPVATGMMG</sequence>
<feature type="transmembrane region" description="Helical" evidence="2">
    <location>
        <begin position="271"/>
        <end position="290"/>
    </location>
</feature>
<dbReference type="RefSeq" id="WP_259866904.1">
    <property type="nucleotide sequence ID" value="NZ_CP073720.1"/>
</dbReference>
<keyword evidence="2" id="KW-0472">Membrane</keyword>
<keyword evidence="4" id="KW-1185">Reference proteome</keyword>
<feature type="transmembrane region" description="Helical" evidence="2">
    <location>
        <begin position="125"/>
        <end position="149"/>
    </location>
</feature>
<keyword evidence="2" id="KW-0812">Transmembrane</keyword>
<feature type="transmembrane region" description="Helical" evidence="2">
    <location>
        <begin position="86"/>
        <end position="105"/>
    </location>
</feature>
<dbReference type="EMBL" id="CP073720">
    <property type="protein sequence ID" value="UWP87080.1"/>
    <property type="molecule type" value="Genomic_DNA"/>
</dbReference>
<feature type="transmembrane region" description="Helical" evidence="2">
    <location>
        <begin position="156"/>
        <end position="174"/>
    </location>
</feature>